<dbReference type="InterPro" id="IPR016032">
    <property type="entry name" value="Sig_transdc_resp-reg_C-effctor"/>
</dbReference>
<dbReference type="EMBL" id="JAJLJH010000014">
    <property type="protein sequence ID" value="MCK9689455.1"/>
    <property type="molecule type" value="Genomic_DNA"/>
</dbReference>
<dbReference type="Pfam" id="PF00486">
    <property type="entry name" value="Trans_reg_C"/>
    <property type="match status" value="1"/>
</dbReference>
<dbReference type="SUPFAM" id="SSF52540">
    <property type="entry name" value="P-loop containing nucleoside triphosphate hydrolases"/>
    <property type="match status" value="1"/>
</dbReference>
<dbReference type="CDD" id="cd00383">
    <property type="entry name" value="trans_reg_C"/>
    <property type="match status" value="1"/>
</dbReference>
<dbReference type="Gene3D" id="3.40.50.300">
    <property type="entry name" value="P-loop containing nucleotide triphosphate hydrolases"/>
    <property type="match status" value="1"/>
</dbReference>
<reference evidence="4" key="1">
    <citation type="submission" date="2021-11" db="EMBL/GenBank/DDBJ databases">
        <title>BS-T2-15 a new species belonging to the Comamonadaceae family isolated from the soil of a French oak forest.</title>
        <authorList>
            <person name="Mieszkin S."/>
            <person name="Alain K."/>
        </authorList>
    </citation>
    <scope>NUCLEOTIDE SEQUENCE</scope>
    <source>
        <strain evidence="4">BS-T2-15</strain>
    </source>
</reference>
<dbReference type="InterPro" id="IPR027417">
    <property type="entry name" value="P-loop_NTPase"/>
</dbReference>
<evidence type="ECO:0000259" key="3">
    <source>
        <dbReference type="PROSITE" id="PS51755"/>
    </source>
</evidence>
<dbReference type="PANTHER" id="PTHR47691">
    <property type="entry name" value="REGULATOR-RELATED"/>
    <property type="match status" value="1"/>
</dbReference>
<dbReference type="GO" id="GO:0000160">
    <property type="term" value="P:phosphorelay signal transduction system"/>
    <property type="evidence" value="ECO:0007669"/>
    <property type="project" value="InterPro"/>
</dbReference>
<organism evidence="4 5">
    <name type="scientific">Scleromatobacter humisilvae</name>
    <dbReference type="NCBI Taxonomy" id="2897159"/>
    <lineage>
        <taxon>Bacteria</taxon>
        <taxon>Pseudomonadati</taxon>
        <taxon>Pseudomonadota</taxon>
        <taxon>Betaproteobacteria</taxon>
        <taxon>Burkholderiales</taxon>
        <taxon>Sphaerotilaceae</taxon>
        <taxon>Scleromatobacter</taxon>
    </lineage>
</organism>
<dbReference type="Proteomes" id="UP001139353">
    <property type="component" value="Unassembled WGS sequence"/>
</dbReference>
<dbReference type="PROSITE" id="PS51755">
    <property type="entry name" value="OMPR_PHOB"/>
    <property type="match status" value="1"/>
</dbReference>
<dbReference type="SUPFAM" id="SSF48452">
    <property type="entry name" value="TPR-like"/>
    <property type="match status" value="1"/>
</dbReference>
<sequence length="1051" mass="113907">MNLREFPGAPPPADTFVQWIRRDVRGEIKHRIGVWRAPLSAFAIREEIAHVALPPASSRCHAGVHGAAQARPVSGHPAIAQARPIRGVDIWSVNCMPYSDEAAEAYMFGSYRLDPAARRLARAGEPVEIGSRALDILIALVRRAGSVVSQRELMAIVWRELVVDESNLRVHLMRLRKVIEDGQSGARYVINVPGQGYSFVAPVLRSTGSPTSPVGGELAANADPAHELPPRLARIVGRRETIETLSRLVHEHRFVSIVGPGGMGKTTVAVAAAHALLDDFHGAVFFVDLASLTDPALVPDAVAATLRFRSPGRDALSGLLAFLAARRLLLLLDNCEHVVATVASLAEQVHRDAPQVHMLTTSRESLRVEGEHVHLLRPLEVPPEGLELTAASAMASPAVQLFVERAAASGHVEELDDADAAIVVDICRRMDGIALAIELAASRVGSYGIRGTAGVLEYRFRLLWQGRRSALPRHQTLQAMLDWSFNLLPERDRRVLRRLSVFMGPFTHEAALAVARDETCSDQDVADAMASLSDRSLLSASVVEGAVCHRLLYTTRAYALAKLTESEDNKVVADRHALHWRDHLRRREIHAPIADARALSLSLGHLGDIRAALAWTLADAGDPAVGVEIAARTSAIFLGASLLRECHRWCELALVAMPESARGTRTELALQSALAISAMFTRGNGSEVHTAIERGLRLAETLGERQHRLHLLAGLHIFLTRVGDFKAAVRIAEEAAALTKDAKDAGVEAMTDWMLGVAHHLAGDQEAALHHCERGFKRAQASGPAHIDFFGYDHRVRALVALARALWIRGFPDRATSLACKAVEEAQEREHPVNLCIAMVYAITIQLWNRDIQEAALDIEHLLAHADRHSLGPYHAVGVALKGELSILRGEHASGVALLRRALAALKTEQHHVLTTSFSRALAEGLLLCGDIGLATSTIDDAIAHVRLRGETLYLCDLLRVRADALLAASPPGAGAAEVLLECIAEARRSGALGFELRAMLSLVPVWQRSGRGDEAIEMLAALVERFSEGYATGDLRAARALLDQHAGSLA</sequence>
<dbReference type="InterPro" id="IPR058852">
    <property type="entry name" value="HTH_77"/>
</dbReference>
<evidence type="ECO:0000256" key="2">
    <source>
        <dbReference type="PROSITE-ProRule" id="PRU01091"/>
    </source>
</evidence>
<dbReference type="Gene3D" id="1.10.10.10">
    <property type="entry name" value="Winged helix-like DNA-binding domain superfamily/Winged helix DNA-binding domain"/>
    <property type="match status" value="1"/>
</dbReference>
<dbReference type="RefSeq" id="WP_275685502.1">
    <property type="nucleotide sequence ID" value="NZ_JAJLJH010000014.1"/>
</dbReference>
<dbReference type="GO" id="GO:0003677">
    <property type="term" value="F:DNA binding"/>
    <property type="evidence" value="ECO:0007669"/>
    <property type="project" value="UniProtKB-UniRule"/>
</dbReference>
<evidence type="ECO:0000313" key="5">
    <source>
        <dbReference type="Proteomes" id="UP001139353"/>
    </source>
</evidence>
<dbReference type="InterPro" id="IPR003593">
    <property type="entry name" value="AAA+_ATPase"/>
</dbReference>
<evidence type="ECO:0000313" key="4">
    <source>
        <dbReference type="EMBL" id="MCK9689455.1"/>
    </source>
</evidence>
<dbReference type="InterPro" id="IPR036388">
    <property type="entry name" value="WH-like_DNA-bd_sf"/>
</dbReference>
<name>A0A9X1YQ84_9BURK</name>
<keyword evidence="1 2" id="KW-0238">DNA-binding</keyword>
<dbReference type="GO" id="GO:0006355">
    <property type="term" value="P:regulation of DNA-templated transcription"/>
    <property type="evidence" value="ECO:0007669"/>
    <property type="project" value="InterPro"/>
</dbReference>
<keyword evidence="5" id="KW-1185">Reference proteome</keyword>
<dbReference type="InterPro" id="IPR001867">
    <property type="entry name" value="OmpR/PhoB-type_DNA-bd"/>
</dbReference>
<dbReference type="SMART" id="SM00862">
    <property type="entry name" value="Trans_reg_C"/>
    <property type="match status" value="1"/>
</dbReference>
<proteinExistence type="predicted"/>
<dbReference type="AlphaFoldDB" id="A0A9X1YQ84"/>
<dbReference type="Pfam" id="PF25872">
    <property type="entry name" value="HTH_77"/>
    <property type="match status" value="1"/>
</dbReference>
<feature type="DNA-binding region" description="OmpR/PhoB-type" evidence="2">
    <location>
        <begin position="103"/>
        <end position="201"/>
    </location>
</feature>
<comment type="caution">
    <text evidence="4">The sequence shown here is derived from an EMBL/GenBank/DDBJ whole genome shotgun (WGS) entry which is preliminary data.</text>
</comment>
<evidence type="ECO:0000256" key="1">
    <source>
        <dbReference type="ARBA" id="ARBA00023125"/>
    </source>
</evidence>
<protein>
    <submittedName>
        <fullName evidence="4">Helix-turn-helix transcriptional regulator</fullName>
    </submittedName>
</protein>
<dbReference type="SMART" id="SM00382">
    <property type="entry name" value="AAA"/>
    <property type="match status" value="1"/>
</dbReference>
<gene>
    <name evidence="4" type="ORF">LPC04_27365</name>
</gene>
<dbReference type="SUPFAM" id="SSF46894">
    <property type="entry name" value="C-terminal effector domain of the bipartite response regulators"/>
    <property type="match status" value="1"/>
</dbReference>
<dbReference type="PANTHER" id="PTHR47691:SF3">
    <property type="entry name" value="HTH-TYPE TRANSCRIPTIONAL REGULATOR RV0890C-RELATED"/>
    <property type="match status" value="1"/>
</dbReference>
<feature type="domain" description="OmpR/PhoB-type" evidence="3">
    <location>
        <begin position="103"/>
        <end position="201"/>
    </location>
</feature>
<accession>A0A9X1YQ84</accession>
<dbReference type="Gene3D" id="1.25.40.10">
    <property type="entry name" value="Tetratricopeptide repeat domain"/>
    <property type="match status" value="1"/>
</dbReference>
<dbReference type="InterPro" id="IPR011990">
    <property type="entry name" value="TPR-like_helical_dom_sf"/>
</dbReference>